<evidence type="ECO:0000256" key="7">
    <source>
        <dbReference type="SAM" id="Phobius"/>
    </source>
</evidence>
<dbReference type="Gene3D" id="1.20.1250.20">
    <property type="entry name" value="MFS general substrate transporter like domains"/>
    <property type="match status" value="1"/>
</dbReference>
<dbReference type="EMBL" id="JAAYYV010000481">
    <property type="protein sequence ID" value="NLF55944.1"/>
    <property type="molecule type" value="Genomic_DNA"/>
</dbReference>
<evidence type="ECO:0000256" key="1">
    <source>
        <dbReference type="ARBA" id="ARBA00004141"/>
    </source>
</evidence>
<keyword evidence="5 7" id="KW-0472">Membrane</keyword>
<feature type="transmembrane region" description="Helical" evidence="7">
    <location>
        <begin position="51"/>
        <end position="71"/>
    </location>
</feature>
<feature type="transmembrane region" description="Helical" evidence="7">
    <location>
        <begin position="205"/>
        <end position="226"/>
    </location>
</feature>
<evidence type="ECO:0000313" key="10">
    <source>
        <dbReference type="Proteomes" id="UP000536534"/>
    </source>
</evidence>
<feature type="domain" description="Major facilitator superfamily (MFS) profile" evidence="8">
    <location>
        <begin position="17"/>
        <end position="484"/>
    </location>
</feature>
<dbReference type="InterPro" id="IPR036259">
    <property type="entry name" value="MFS_trans_sf"/>
</dbReference>
<dbReference type="PANTHER" id="PTHR42718:SF9">
    <property type="entry name" value="MAJOR FACILITATOR SUPERFAMILY MULTIDRUG TRANSPORTER MFSC"/>
    <property type="match status" value="1"/>
</dbReference>
<reference evidence="9 10" key="1">
    <citation type="journal article" date="2020" name="Biotechnol. Biofuels">
        <title>New insights from the biogas microbiome by comprehensive genome-resolved metagenomics of nearly 1600 species originating from multiple anaerobic digesters.</title>
        <authorList>
            <person name="Campanaro S."/>
            <person name="Treu L."/>
            <person name="Rodriguez-R L.M."/>
            <person name="Kovalovszki A."/>
            <person name="Ziels R.M."/>
            <person name="Maus I."/>
            <person name="Zhu X."/>
            <person name="Kougias P.G."/>
            <person name="Basile A."/>
            <person name="Luo G."/>
            <person name="Schluter A."/>
            <person name="Konstantinidis K.T."/>
            <person name="Angelidaki I."/>
        </authorList>
    </citation>
    <scope>NUCLEOTIDE SEQUENCE [LARGE SCALE GENOMIC DNA]</scope>
    <source>
        <strain evidence="9">AS06rmzACSIP_256</strain>
    </source>
</reference>
<feature type="transmembrane region" description="Helical" evidence="7">
    <location>
        <begin position="340"/>
        <end position="361"/>
    </location>
</feature>
<proteinExistence type="predicted"/>
<gene>
    <name evidence="9" type="ORF">GX576_16385</name>
</gene>
<feature type="transmembrane region" description="Helical" evidence="7">
    <location>
        <begin position="406"/>
        <end position="429"/>
    </location>
</feature>
<dbReference type="GO" id="GO:0022857">
    <property type="term" value="F:transmembrane transporter activity"/>
    <property type="evidence" value="ECO:0007669"/>
    <property type="project" value="InterPro"/>
</dbReference>
<evidence type="ECO:0000313" key="9">
    <source>
        <dbReference type="EMBL" id="NLF55944.1"/>
    </source>
</evidence>
<evidence type="ECO:0000256" key="6">
    <source>
        <dbReference type="SAM" id="MobiDB-lite"/>
    </source>
</evidence>
<organism evidence="9 10">
    <name type="scientific">Thauera phenolivorans</name>
    <dbReference type="NCBI Taxonomy" id="1792543"/>
    <lineage>
        <taxon>Bacteria</taxon>
        <taxon>Pseudomonadati</taxon>
        <taxon>Pseudomonadota</taxon>
        <taxon>Betaproteobacteria</taxon>
        <taxon>Rhodocyclales</taxon>
        <taxon>Zoogloeaceae</taxon>
        <taxon>Thauera</taxon>
    </lineage>
</organism>
<feature type="transmembrane region" description="Helical" evidence="7">
    <location>
        <begin position="232"/>
        <end position="254"/>
    </location>
</feature>
<keyword evidence="3 7" id="KW-0812">Transmembrane</keyword>
<feature type="transmembrane region" description="Helical" evidence="7">
    <location>
        <begin position="17"/>
        <end position="39"/>
    </location>
</feature>
<comment type="subcellular location">
    <subcellularLocation>
        <location evidence="1">Membrane</location>
        <topology evidence="1">Multi-pass membrane protein</topology>
    </subcellularLocation>
</comment>
<accession>A0A7X7LZG9</accession>
<feature type="transmembrane region" description="Helical" evidence="7">
    <location>
        <begin position="310"/>
        <end position="328"/>
    </location>
</feature>
<dbReference type="Proteomes" id="UP000536534">
    <property type="component" value="Unassembled WGS sequence"/>
</dbReference>
<dbReference type="Gene3D" id="1.20.1720.10">
    <property type="entry name" value="Multidrug resistance protein D"/>
    <property type="match status" value="1"/>
</dbReference>
<evidence type="ECO:0000256" key="2">
    <source>
        <dbReference type="ARBA" id="ARBA00022448"/>
    </source>
</evidence>
<feature type="region of interest" description="Disordered" evidence="6">
    <location>
        <begin position="487"/>
        <end position="511"/>
    </location>
</feature>
<dbReference type="Pfam" id="PF07690">
    <property type="entry name" value="MFS_1"/>
    <property type="match status" value="2"/>
</dbReference>
<protein>
    <submittedName>
        <fullName evidence="9">MFS transporter</fullName>
    </submittedName>
</protein>
<feature type="transmembrane region" description="Helical" evidence="7">
    <location>
        <begin position="107"/>
        <end position="133"/>
    </location>
</feature>
<sequence length="511" mass="53638">MNTNAGQAPGYQGTDKLLYGIILGVIAFWMFAQTTLNIAPDMQRELGLDASMMNIAVAITALFSGIFIVVMGGLADRFGRVKVVTLGFYLNIAGSLLIAIAPTGELASAFLMVGRALQGLSAACIMPASLALVKTYWDGPARQRAVSLWSIGSWGGSGVCSLFGGLVTANFGWRYIFVASIVVSIIGLLMIRGTPESKAEVKGSYKFDFAGVATFMIAMIALQIVVTQGNKFGWTSPAMLGLIAVTVIFGALFFRIECTTAQGFVDFKLFNNPTYTGATISNFLLNGVAGTLLVSLQLVQFGGDMSAQQAGILTLGYAITIIAFIRVGEKLLQRFGARKPMIWGCLITGLAILLLSPANLLLTDYKILAVIGYALFGVGLAFYATPSTDAALSSLPAAQVGSGAGIYKMASSLGAAFGVAISAAIFTALSASPDSVAWLEGVITFQGRQDNLAVREAAVIALMFNVFMVAVAILSIMLTVPKVTGRKDQEAAPGTPPVPAQPQVAVQPRRA</sequence>
<evidence type="ECO:0000259" key="8">
    <source>
        <dbReference type="PROSITE" id="PS50850"/>
    </source>
</evidence>
<feature type="transmembrane region" description="Helical" evidence="7">
    <location>
        <begin position="83"/>
        <end position="101"/>
    </location>
</feature>
<comment type="caution">
    <text evidence="9">The sequence shown here is derived from an EMBL/GenBank/DDBJ whole genome shotgun (WGS) entry which is preliminary data.</text>
</comment>
<dbReference type="PANTHER" id="PTHR42718">
    <property type="entry name" value="MAJOR FACILITATOR SUPERFAMILY MULTIDRUG TRANSPORTER MFSC"/>
    <property type="match status" value="1"/>
</dbReference>
<feature type="transmembrane region" description="Helical" evidence="7">
    <location>
        <begin position="457"/>
        <end position="480"/>
    </location>
</feature>
<feature type="compositionally biased region" description="Low complexity" evidence="6">
    <location>
        <begin position="501"/>
        <end position="511"/>
    </location>
</feature>
<feature type="transmembrane region" description="Helical" evidence="7">
    <location>
        <begin position="275"/>
        <end position="298"/>
    </location>
</feature>
<feature type="transmembrane region" description="Helical" evidence="7">
    <location>
        <begin position="173"/>
        <end position="193"/>
    </location>
</feature>
<feature type="transmembrane region" description="Helical" evidence="7">
    <location>
        <begin position="367"/>
        <end position="385"/>
    </location>
</feature>
<dbReference type="GO" id="GO:0016020">
    <property type="term" value="C:membrane"/>
    <property type="evidence" value="ECO:0007669"/>
    <property type="project" value="UniProtKB-SubCell"/>
</dbReference>
<dbReference type="InterPro" id="IPR011701">
    <property type="entry name" value="MFS"/>
</dbReference>
<name>A0A7X7LZG9_9RHOO</name>
<feature type="transmembrane region" description="Helical" evidence="7">
    <location>
        <begin position="145"/>
        <end position="167"/>
    </location>
</feature>
<keyword evidence="2" id="KW-0813">Transport</keyword>
<evidence type="ECO:0000256" key="4">
    <source>
        <dbReference type="ARBA" id="ARBA00022989"/>
    </source>
</evidence>
<dbReference type="AlphaFoldDB" id="A0A7X7LZG9"/>
<dbReference type="InterPro" id="IPR020846">
    <property type="entry name" value="MFS_dom"/>
</dbReference>
<evidence type="ECO:0000256" key="3">
    <source>
        <dbReference type="ARBA" id="ARBA00022692"/>
    </source>
</evidence>
<dbReference type="CDD" id="cd17321">
    <property type="entry name" value="MFS_MMR_MDR_like"/>
    <property type="match status" value="1"/>
</dbReference>
<dbReference type="SUPFAM" id="SSF103473">
    <property type="entry name" value="MFS general substrate transporter"/>
    <property type="match status" value="1"/>
</dbReference>
<evidence type="ECO:0000256" key="5">
    <source>
        <dbReference type="ARBA" id="ARBA00023136"/>
    </source>
</evidence>
<keyword evidence="4 7" id="KW-1133">Transmembrane helix</keyword>
<dbReference type="PROSITE" id="PS50850">
    <property type="entry name" value="MFS"/>
    <property type="match status" value="1"/>
</dbReference>